<proteinExistence type="predicted"/>
<reference evidence="1" key="3">
    <citation type="submission" date="2023-06" db="EMBL/GenBank/DDBJ databases">
        <authorList>
            <person name="Lucena T."/>
            <person name="Sun Q."/>
        </authorList>
    </citation>
    <scope>NUCLEOTIDE SEQUENCE</scope>
    <source>
        <strain evidence="1">CECT 7398</strain>
    </source>
</reference>
<dbReference type="EMBL" id="JAUFQC010000029">
    <property type="protein sequence ID" value="MDN3612650.1"/>
    <property type="molecule type" value="Genomic_DNA"/>
</dbReference>
<sequence>MQYFLVIATLSIMIAISSYTQSQSGNIHFSGTRWVCAEEKSGFIRKSYDQYQRITQTHTLFFTSDTMVSQYYSGTLIHKMGWRRILNSSTRHRTKHTVKPLRSM</sequence>
<gene>
    <name evidence="1" type="ORF">QWZ16_23985</name>
    <name evidence="2" type="ORF">QWZ16_24145</name>
</gene>
<dbReference type="EMBL" id="JAUFQC010000030">
    <property type="protein sequence ID" value="MDN3612677.1"/>
    <property type="molecule type" value="Genomic_DNA"/>
</dbReference>
<accession>A0ABT8C351</accession>
<reference evidence="3" key="2">
    <citation type="journal article" date="2019" name="Int. J. Syst. Evol. Microbiol.">
        <title>The Global Catalogue of Microorganisms (GCM) 10K type strain sequencing project: providing services to taxonomists for standard genome sequencing and annotation.</title>
        <authorList>
            <consortium name="The Broad Institute Genomics Platform"/>
            <consortium name="The Broad Institute Genome Sequencing Center for Infectious Disease"/>
            <person name="Wu L."/>
            <person name="Ma J."/>
        </authorList>
    </citation>
    <scope>NUCLEOTIDE SEQUENCE [LARGE SCALE GENOMIC DNA]</scope>
    <source>
        <strain evidence="3">CECT 7398</strain>
    </source>
</reference>
<keyword evidence="3" id="KW-1185">Reference proteome</keyword>
<organism evidence="1 3">
    <name type="scientific">Vibrio ostreicida</name>
    <dbReference type="NCBI Taxonomy" id="526588"/>
    <lineage>
        <taxon>Bacteria</taxon>
        <taxon>Pseudomonadati</taxon>
        <taxon>Pseudomonadota</taxon>
        <taxon>Gammaproteobacteria</taxon>
        <taxon>Vibrionales</taxon>
        <taxon>Vibrionaceae</taxon>
        <taxon>Vibrio</taxon>
    </lineage>
</organism>
<evidence type="ECO:0000313" key="2">
    <source>
        <dbReference type="EMBL" id="MDN3612677.1"/>
    </source>
</evidence>
<dbReference type="Proteomes" id="UP001238540">
    <property type="component" value="Unassembled WGS sequence"/>
</dbReference>
<evidence type="ECO:0000313" key="3">
    <source>
        <dbReference type="Proteomes" id="UP001238540"/>
    </source>
</evidence>
<comment type="caution">
    <text evidence="1">The sequence shown here is derived from an EMBL/GenBank/DDBJ whole genome shotgun (WGS) entry which is preliminary data.</text>
</comment>
<name>A0ABT8C351_9VIBR</name>
<reference evidence="1" key="1">
    <citation type="journal article" date="2014" name="Int. J. Syst. Evol. Microbiol.">
        <title>Complete genome of a new Firmicutes species belonging to the dominant human colonic microbiota ('Ruminococcus bicirculans') reveals two chromosomes and a selective capacity to utilize plant glucans.</title>
        <authorList>
            <consortium name="NISC Comparative Sequencing Program"/>
            <person name="Wegmann U."/>
            <person name="Louis P."/>
            <person name="Goesmann A."/>
            <person name="Henrissat B."/>
            <person name="Duncan S.H."/>
            <person name="Flint H.J."/>
        </authorList>
    </citation>
    <scope>NUCLEOTIDE SEQUENCE</scope>
    <source>
        <strain evidence="1">CECT 7398</strain>
    </source>
</reference>
<protein>
    <submittedName>
        <fullName evidence="1">Uncharacterized protein</fullName>
    </submittedName>
</protein>
<evidence type="ECO:0000313" key="1">
    <source>
        <dbReference type="EMBL" id="MDN3612650.1"/>
    </source>
</evidence>
<dbReference type="RefSeq" id="WP_290313442.1">
    <property type="nucleotide sequence ID" value="NZ_JAUFQC010000029.1"/>
</dbReference>